<dbReference type="OrthoDB" id="391817at2759"/>
<dbReference type="InterPro" id="IPR020847">
    <property type="entry name" value="AP_endonuclease_F1_BS"/>
</dbReference>
<dbReference type="VEuPathDB" id="FungiDB:AMAG_07393"/>
<dbReference type="EMBL" id="GG745339">
    <property type="protein sequence ID" value="KNE62148.1"/>
    <property type="molecule type" value="Genomic_DNA"/>
</dbReference>
<dbReference type="InterPro" id="IPR005135">
    <property type="entry name" value="Endo/exonuclease/phosphatase"/>
</dbReference>
<dbReference type="PANTHER" id="PTHR22748">
    <property type="entry name" value="AP ENDONUCLEASE"/>
    <property type="match status" value="1"/>
</dbReference>
<organism evidence="11 12">
    <name type="scientific">Allomyces macrogynus (strain ATCC 38327)</name>
    <name type="common">Allomyces javanicus var. macrogynus</name>
    <dbReference type="NCBI Taxonomy" id="578462"/>
    <lineage>
        <taxon>Eukaryota</taxon>
        <taxon>Fungi</taxon>
        <taxon>Fungi incertae sedis</taxon>
        <taxon>Blastocladiomycota</taxon>
        <taxon>Blastocladiomycetes</taxon>
        <taxon>Blastocladiales</taxon>
        <taxon>Blastocladiaceae</taxon>
        <taxon>Allomyces</taxon>
    </lineage>
</organism>
<keyword evidence="2 6" id="KW-0479">Metal-binding</keyword>
<feature type="active site" description="Proton donor/acceptor" evidence="5">
    <location>
        <position position="201"/>
    </location>
</feature>
<evidence type="ECO:0000256" key="7">
    <source>
        <dbReference type="PIRSR" id="PIRSR604808-3"/>
    </source>
</evidence>
<feature type="site" description="Interaction with DNA substrate" evidence="7">
    <location>
        <position position="300"/>
    </location>
</feature>
<feature type="binding site" evidence="6">
    <location>
        <position position="203"/>
    </location>
    <ligand>
        <name>Mg(2+)</name>
        <dbReference type="ChEBI" id="CHEBI:18420"/>
        <label>1</label>
    </ligand>
</feature>
<evidence type="ECO:0000256" key="2">
    <source>
        <dbReference type="ARBA" id="ARBA00022723"/>
    </source>
</evidence>
<accession>A0A0L0SHZ7</accession>
<evidence type="ECO:0000256" key="8">
    <source>
        <dbReference type="RuleBase" id="RU362131"/>
    </source>
</evidence>
<keyword evidence="4 6" id="KW-0460">Magnesium</keyword>
<evidence type="ECO:0000259" key="10">
    <source>
        <dbReference type="Pfam" id="PF03372"/>
    </source>
</evidence>
<evidence type="ECO:0000256" key="3">
    <source>
        <dbReference type="ARBA" id="ARBA00022801"/>
    </source>
</evidence>
<dbReference type="GO" id="GO:0006284">
    <property type="term" value="P:base-excision repair"/>
    <property type="evidence" value="ECO:0007669"/>
    <property type="project" value="TreeGrafter"/>
</dbReference>
<evidence type="ECO:0000256" key="6">
    <source>
        <dbReference type="PIRSR" id="PIRSR604808-2"/>
    </source>
</evidence>
<evidence type="ECO:0000256" key="5">
    <source>
        <dbReference type="PIRSR" id="PIRSR604808-1"/>
    </source>
</evidence>
<feature type="binding site" evidence="6">
    <location>
        <position position="299"/>
    </location>
    <ligand>
        <name>Mg(2+)</name>
        <dbReference type="ChEBI" id="CHEBI:18420"/>
        <label>1</label>
    </ligand>
</feature>
<feature type="active site" description="Proton acceptor" evidence="5">
    <location>
        <position position="300"/>
    </location>
</feature>
<dbReference type="GO" id="GO:0003677">
    <property type="term" value="F:DNA binding"/>
    <property type="evidence" value="ECO:0007669"/>
    <property type="project" value="InterPro"/>
</dbReference>
<feature type="site" description="Transition state stabilizer" evidence="7">
    <location>
        <position position="203"/>
    </location>
</feature>
<reference evidence="11 12" key="1">
    <citation type="submission" date="2009-11" db="EMBL/GenBank/DDBJ databases">
        <title>Annotation of Allomyces macrogynus ATCC 38327.</title>
        <authorList>
            <consortium name="The Broad Institute Genome Sequencing Platform"/>
            <person name="Russ C."/>
            <person name="Cuomo C."/>
            <person name="Burger G."/>
            <person name="Gray M.W."/>
            <person name="Holland P.W.H."/>
            <person name="King N."/>
            <person name="Lang F.B.F."/>
            <person name="Roger A.J."/>
            <person name="Ruiz-Trillo I."/>
            <person name="Young S.K."/>
            <person name="Zeng Q."/>
            <person name="Gargeya S."/>
            <person name="Fitzgerald M."/>
            <person name="Haas B."/>
            <person name="Abouelleil A."/>
            <person name="Alvarado L."/>
            <person name="Arachchi H.M."/>
            <person name="Berlin A."/>
            <person name="Chapman S.B."/>
            <person name="Gearin G."/>
            <person name="Goldberg J."/>
            <person name="Griggs A."/>
            <person name="Gujja S."/>
            <person name="Hansen M."/>
            <person name="Heiman D."/>
            <person name="Howarth C."/>
            <person name="Larimer J."/>
            <person name="Lui A."/>
            <person name="MacDonald P.J.P."/>
            <person name="McCowen C."/>
            <person name="Montmayeur A."/>
            <person name="Murphy C."/>
            <person name="Neiman D."/>
            <person name="Pearson M."/>
            <person name="Priest M."/>
            <person name="Roberts A."/>
            <person name="Saif S."/>
            <person name="Shea T."/>
            <person name="Sisk P."/>
            <person name="Stolte C."/>
            <person name="Sykes S."/>
            <person name="Wortman J."/>
            <person name="Nusbaum C."/>
            <person name="Birren B."/>
        </authorList>
    </citation>
    <scope>NUCLEOTIDE SEQUENCE [LARGE SCALE GENOMIC DNA]</scope>
    <source>
        <strain evidence="11 12">ATCC 38327</strain>
    </source>
</reference>
<name>A0A0L0SHZ7_ALLM3</name>
<gene>
    <name evidence="11" type="ORF">AMAG_07393</name>
</gene>
<keyword evidence="12" id="KW-1185">Reference proteome</keyword>
<dbReference type="InterPro" id="IPR004808">
    <property type="entry name" value="AP_endonuc_1"/>
</dbReference>
<evidence type="ECO:0000256" key="1">
    <source>
        <dbReference type="ARBA" id="ARBA00007092"/>
    </source>
</evidence>
<feature type="binding site" evidence="6">
    <location>
        <position position="85"/>
    </location>
    <ligand>
        <name>Mg(2+)</name>
        <dbReference type="ChEBI" id="CHEBI:18420"/>
        <label>1</label>
    </ligand>
</feature>
<dbReference type="PANTHER" id="PTHR22748:SF4">
    <property type="entry name" value="DNA-(APURINIC OR APYRIMIDINIC SITE) ENDONUCLEASE 2"/>
    <property type="match status" value="1"/>
</dbReference>
<dbReference type="PROSITE" id="PS00726">
    <property type="entry name" value="AP_NUCLEASE_F1_1"/>
    <property type="match status" value="1"/>
</dbReference>
<dbReference type="SUPFAM" id="SSF56219">
    <property type="entry name" value="DNase I-like"/>
    <property type="match status" value="1"/>
</dbReference>
<dbReference type="Proteomes" id="UP000054350">
    <property type="component" value="Unassembled WGS sequence"/>
</dbReference>
<dbReference type="GO" id="GO:0046872">
    <property type="term" value="F:metal ion binding"/>
    <property type="evidence" value="ECO:0007669"/>
    <property type="project" value="UniProtKB-KW"/>
</dbReference>
<feature type="site" description="Important for catalytic activity" evidence="7">
    <location>
        <position position="274"/>
    </location>
</feature>
<comment type="cofactor">
    <cofactor evidence="6 8">
        <name>Mg(2+)</name>
        <dbReference type="ChEBI" id="CHEBI:18420"/>
    </cofactor>
    <cofactor evidence="6 8">
        <name>Mn(2+)</name>
        <dbReference type="ChEBI" id="CHEBI:29035"/>
    </cofactor>
    <text evidence="6 8">Probably binds two magnesium or manganese ions per subunit.</text>
</comment>
<feature type="binding site" evidence="6">
    <location>
        <position position="33"/>
    </location>
    <ligand>
        <name>Mg(2+)</name>
        <dbReference type="ChEBI" id="CHEBI:18420"/>
        <label>1</label>
    </ligand>
</feature>
<dbReference type="GO" id="GO:0003906">
    <property type="term" value="F:DNA-(apurinic or apyrimidinic site) endonuclease activity"/>
    <property type="evidence" value="ECO:0007669"/>
    <property type="project" value="TreeGrafter"/>
</dbReference>
<feature type="binding site" evidence="6">
    <location>
        <position position="201"/>
    </location>
    <ligand>
        <name>Mg(2+)</name>
        <dbReference type="ChEBI" id="CHEBI:18420"/>
        <label>1</label>
    </ligand>
</feature>
<dbReference type="Gene3D" id="3.60.10.10">
    <property type="entry name" value="Endonuclease/exonuclease/phosphatase"/>
    <property type="match status" value="1"/>
</dbReference>
<evidence type="ECO:0000313" key="11">
    <source>
        <dbReference type="EMBL" id="KNE62148.1"/>
    </source>
</evidence>
<dbReference type="GO" id="GO:0005634">
    <property type="term" value="C:nucleus"/>
    <property type="evidence" value="ECO:0007669"/>
    <property type="project" value="TreeGrafter"/>
</dbReference>
<feature type="compositionally biased region" description="Low complexity" evidence="9">
    <location>
        <begin position="344"/>
        <end position="362"/>
    </location>
</feature>
<evidence type="ECO:0000313" key="12">
    <source>
        <dbReference type="Proteomes" id="UP000054350"/>
    </source>
</evidence>
<evidence type="ECO:0000256" key="9">
    <source>
        <dbReference type="SAM" id="MobiDB-lite"/>
    </source>
</evidence>
<feature type="region of interest" description="Disordered" evidence="9">
    <location>
        <begin position="337"/>
        <end position="390"/>
    </location>
</feature>
<dbReference type="AlphaFoldDB" id="A0A0L0SHZ7"/>
<sequence>MTSKDTGKQEAAAGAATTAEEYPQGSTTILCWNVNGIRSVFGADAAGKNSARGTGKASPSPAPLALRSLPAFLKEHDADILCVQESKLSVLDEAVVKAGLIHVPNYHSFHCLSEVRKGYSGVITYARKGATVDAWTGKGADVFEDLEGRAMITDHGMFVLINLYCPNGGRSMEYKFAFYERLLAYLAKLVDDGRDVVVCGDMNIAHTAKDIWNPKTNANSTGFSPPERALLDRLTHDLEFIDVFRHVHGPDAVEYTFWDQKTNQRPANKGWRIDYFFVSTGLIDRVKDMRILGDVMGSDHCPIVLTLNVALPTENKPPASAADVTIKRATTITSFFAPKRPRSADATGSAATAAKAGSSGSRAAEKSGESTTADVEPETEGKAAKKARKS</sequence>
<dbReference type="NCBIfam" id="TIGR00633">
    <property type="entry name" value="xth"/>
    <property type="match status" value="1"/>
</dbReference>
<feature type="domain" description="Endonuclease/exonuclease/phosphatase" evidence="10">
    <location>
        <begin position="31"/>
        <end position="300"/>
    </location>
</feature>
<evidence type="ECO:0000256" key="4">
    <source>
        <dbReference type="ARBA" id="ARBA00022842"/>
    </source>
</evidence>
<dbReference type="EC" id="3.1.-.-" evidence="8"/>
<protein>
    <recommendedName>
        <fullName evidence="8">DNA-(apurinic or apyrimidinic site) endonuclease</fullName>
        <ecNumber evidence="8">3.1.-.-</ecNumber>
    </recommendedName>
</protein>
<dbReference type="PROSITE" id="PS51435">
    <property type="entry name" value="AP_NUCLEASE_F1_4"/>
    <property type="match status" value="1"/>
</dbReference>
<dbReference type="Pfam" id="PF03372">
    <property type="entry name" value="Exo_endo_phos"/>
    <property type="match status" value="1"/>
</dbReference>
<dbReference type="STRING" id="578462.A0A0L0SHZ7"/>
<feature type="binding site" evidence="6">
    <location>
        <position position="300"/>
    </location>
    <ligand>
        <name>Mg(2+)</name>
        <dbReference type="ChEBI" id="CHEBI:18420"/>
        <label>1</label>
    </ligand>
</feature>
<dbReference type="GO" id="GO:0008311">
    <property type="term" value="F:double-stranded DNA 3'-5' DNA exonuclease activity"/>
    <property type="evidence" value="ECO:0007669"/>
    <property type="project" value="TreeGrafter"/>
</dbReference>
<reference evidence="12" key="2">
    <citation type="submission" date="2009-11" db="EMBL/GenBank/DDBJ databases">
        <title>The Genome Sequence of Allomyces macrogynus strain ATCC 38327.</title>
        <authorList>
            <consortium name="The Broad Institute Genome Sequencing Platform"/>
            <person name="Russ C."/>
            <person name="Cuomo C."/>
            <person name="Shea T."/>
            <person name="Young S.K."/>
            <person name="Zeng Q."/>
            <person name="Koehrsen M."/>
            <person name="Haas B."/>
            <person name="Borodovsky M."/>
            <person name="Guigo R."/>
            <person name="Alvarado L."/>
            <person name="Berlin A."/>
            <person name="Borenstein D."/>
            <person name="Chen Z."/>
            <person name="Engels R."/>
            <person name="Freedman E."/>
            <person name="Gellesch M."/>
            <person name="Goldberg J."/>
            <person name="Griggs A."/>
            <person name="Gujja S."/>
            <person name="Heiman D."/>
            <person name="Hepburn T."/>
            <person name="Howarth C."/>
            <person name="Jen D."/>
            <person name="Larson L."/>
            <person name="Lewis B."/>
            <person name="Mehta T."/>
            <person name="Park D."/>
            <person name="Pearson M."/>
            <person name="Roberts A."/>
            <person name="Saif S."/>
            <person name="Shenoy N."/>
            <person name="Sisk P."/>
            <person name="Stolte C."/>
            <person name="Sykes S."/>
            <person name="Walk T."/>
            <person name="White J."/>
            <person name="Yandava C."/>
            <person name="Burger G."/>
            <person name="Gray M.W."/>
            <person name="Holland P.W.H."/>
            <person name="King N."/>
            <person name="Lang F.B.F."/>
            <person name="Roger A.J."/>
            <person name="Ruiz-Trillo I."/>
            <person name="Lander E."/>
            <person name="Nusbaum C."/>
        </authorList>
    </citation>
    <scope>NUCLEOTIDE SEQUENCE [LARGE SCALE GENOMIC DNA]</scope>
    <source>
        <strain evidence="12">ATCC 38327</strain>
    </source>
</reference>
<keyword evidence="3" id="KW-0378">Hydrolase</keyword>
<keyword evidence="8" id="KW-0234">DNA repair</keyword>
<dbReference type="eggNOG" id="KOG1294">
    <property type="taxonomic scope" value="Eukaryota"/>
</dbReference>
<comment type="similarity">
    <text evidence="1 8">Belongs to the DNA repair enzymes AP/ExoA family.</text>
</comment>
<feature type="active site" evidence="5">
    <location>
        <position position="164"/>
    </location>
</feature>
<dbReference type="InterPro" id="IPR036691">
    <property type="entry name" value="Endo/exonu/phosph_ase_sf"/>
</dbReference>
<keyword evidence="8" id="KW-0227">DNA damage</keyword>
<keyword evidence="6" id="KW-0464">Manganese</keyword>
<dbReference type="GO" id="GO:0008081">
    <property type="term" value="F:phosphoric diester hydrolase activity"/>
    <property type="evidence" value="ECO:0007669"/>
    <property type="project" value="TreeGrafter"/>
</dbReference>
<dbReference type="OMA" id="PMKGPHP"/>
<proteinExistence type="inferred from homology"/>
<dbReference type="NCBIfam" id="TIGR00195">
    <property type="entry name" value="exoDNase_III"/>
    <property type="match status" value="1"/>
</dbReference>